<dbReference type="RefSeq" id="WP_144250847.1">
    <property type="nucleotide sequence ID" value="NZ_VLPK01000008.1"/>
</dbReference>
<organism evidence="2 3">
    <name type="scientific">Mucilaginibacter corticis</name>
    <dbReference type="NCBI Taxonomy" id="2597670"/>
    <lineage>
        <taxon>Bacteria</taxon>
        <taxon>Pseudomonadati</taxon>
        <taxon>Bacteroidota</taxon>
        <taxon>Sphingobacteriia</taxon>
        <taxon>Sphingobacteriales</taxon>
        <taxon>Sphingobacteriaceae</taxon>
        <taxon>Mucilaginibacter</taxon>
    </lineage>
</organism>
<dbReference type="Proteomes" id="UP000318733">
    <property type="component" value="Unassembled WGS sequence"/>
</dbReference>
<gene>
    <name evidence="2" type="ORF">FO440_23950</name>
</gene>
<keyword evidence="3" id="KW-1185">Reference proteome</keyword>
<dbReference type="Pfam" id="PF05050">
    <property type="entry name" value="Methyltransf_21"/>
    <property type="match status" value="1"/>
</dbReference>
<accession>A0A556M7T5</accession>
<dbReference type="SUPFAM" id="SSF53335">
    <property type="entry name" value="S-adenosyl-L-methionine-dependent methyltransferases"/>
    <property type="match status" value="1"/>
</dbReference>
<protein>
    <submittedName>
        <fullName evidence="2">FkbM family methyltransferase</fullName>
    </submittedName>
</protein>
<dbReference type="GO" id="GO:0032259">
    <property type="term" value="P:methylation"/>
    <property type="evidence" value="ECO:0007669"/>
    <property type="project" value="UniProtKB-KW"/>
</dbReference>
<dbReference type="AlphaFoldDB" id="A0A556M7T5"/>
<dbReference type="InterPro" id="IPR029063">
    <property type="entry name" value="SAM-dependent_MTases_sf"/>
</dbReference>
<keyword evidence="2" id="KW-0808">Transferase</keyword>
<proteinExistence type="predicted"/>
<dbReference type="EMBL" id="VLPK01000008">
    <property type="protein sequence ID" value="TSJ35973.1"/>
    <property type="molecule type" value="Genomic_DNA"/>
</dbReference>
<dbReference type="InterPro" id="IPR006342">
    <property type="entry name" value="FkbM_mtfrase"/>
</dbReference>
<dbReference type="OrthoDB" id="9801609at2"/>
<evidence type="ECO:0000313" key="3">
    <source>
        <dbReference type="Proteomes" id="UP000318733"/>
    </source>
</evidence>
<feature type="domain" description="Methyltransferase FkbM" evidence="1">
    <location>
        <begin position="48"/>
        <end position="215"/>
    </location>
</feature>
<dbReference type="Gene3D" id="3.40.50.150">
    <property type="entry name" value="Vaccinia Virus protein VP39"/>
    <property type="match status" value="1"/>
</dbReference>
<keyword evidence="2" id="KW-0489">Methyltransferase</keyword>
<reference evidence="2 3" key="1">
    <citation type="submission" date="2019-07" db="EMBL/GenBank/DDBJ databases">
        <authorList>
            <person name="Huq M.A."/>
        </authorList>
    </citation>
    <scope>NUCLEOTIDE SEQUENCE [LARGE SCALE GENOMIC DNA]</scope>
    <source>
        <strain evidence="2 3">MAH-19</strain>
    </source>
</reference>
<sequence length="235" mass="26897">MNPLLLANKVWNKLFKTNLNLSFSQCGEDIILLFLINSLGLKGVKYLDIGTNDPREMNNTYLLYLKGHQGVCVEPDPAFHRKISRCRPKDMLIKAGVALTNQDNADFFLMDDPVLNTFSLAEAENMVDKHHRKIRKKISVQLVAINEILETHFTFETPLVISLDVEGLDFQILESIDYSRYRPGIICVETVEFSNNLSGKKDVAIAEFLNRRDYLLYADTHINSIFIDKYLLPKA</sequence>
<name>A0A556M7T5_9SPHI</name>
<dbReference type="GO" id="GO:0008168">
    <property type="term" value="F:methyltransferase activity"/>
    <property type="evidence" value="ECO:0007669"/>
    <property type="project" value="UniProtKB-KW"/>
</dbReference>
<evidence type="ECO:0000313" key="2">
    <source>
        <dbReference type="EMBL" id="TSJ35973.1"/>
    </source>
</evidence>
<comment type="caution">
    <text evidence="2">The sequence shown here is derived from an EMBL/GenBank/DDBJ whole genome shotgun (WGS) entry which is preliminary data.</text>
</comment>
<evidence type="ECO:0000259" key="1">
    <source>
        <dbReference type="Pfam" id="PF05050"/>
    </source>
</evidence>